<dbReference type="Proteomes" id="UP000005845">
    <property type="component" value="Unassembled WGS sequence"/>
</dbReference>
<protein>
    <submittedName>
        <fullName evidence="1">Uncharacterized protein</fullName>
    </submittedName>
</protein>
<evidence type="ECO:0000313" key="2">
    <source>
        <dbReference type="Proteomes" id="UP000005845"/>
    </source>
</evidence>
<evidence type="ECO:0000313" key="1">
    <source>
        <dbReference type="EMBL" id="GAB38234.1"/>
    </source>
</evidence>
<reference evidence="1 2" key="1">
    <citation type="submission" date="2012-02" db="EMBL/GenBank/DDBJ databases">
        <title>Whole genome shotgun sequence of Gordonia sputi NBRC 100414.</title>
        <authorList>
            <person name="Yoshida I."/>
            <person name="Hosoyama A."/>
            <person name="Tsuchikane K."/>
            <person name="Katsumata H."/>
            <person name="Yamazaki S."/>
            <person name="Fujita N."/>
        </authorList>
    </citation>
    <scope>NUCLEOTIDE SEQUENCE [LARGE SCALE GENOMIC DNA]</scope>
    <source>
        <strain evidence="1 2">NBRC 100414</strain>
    </source>
</reference>
<proteinExistence type="predicted"/>
<feature type="non-terminal residue" evidence="1">
    <location>
        <position position="144"/>
    </location>
</feature>
<gene>
    <name evidence="1" type="ORF">GOSPT_037_00010</name>
</gene>
<sequence>MGARIALKQKNRKNAQVNEGMQKAEYVALGCERVMETLTSEYAVLHSELEARLAEKYHYQQVEVIQPHILTVALRELAAAGHITFSRSTTTNTAQIITTIEPAATHKIKTRVSKASASKRKLYGRYLSWNHATQRFPSGRLGPA</sequence>
<comment type="caution">
    <text evidence="1">The sequence shown here is derived from an EMBL/GenBank/DDBJ whole genome shotgun (WGS) entry which is preliminary data.</text>
</comment>
<accession>H5TXM6</accession>
<organism evidence="1 2">
    <name type="scientific">Gordonia sputi NBRC 100414</name>
    <dbReference type="NCBI Taxonomy" id="1089453"/>
    <lineage>
        <taxon>Bacteria</taxon>
        <taxon>Bacillati</taxon>
        <taxon>Actinomycetota</taxon>
        <taxon>Actinomycetes</taxon>
        <taxon>Mycobacteriales</taxon>
        <taxon>Gordoniaceae</taxon>
        <taxon>Gordonia</taxon>
    </lineage>
</organism>
<dbReference type="EMBL" id="BAFC01000037">
    <property type="protein sequence ID" value="GAB38234.1"/>
    <property type="molecule type" value="Genomic_DNA"/>
</dbReference>
<name>H5TXM6_9ACTN</name>
<keyword evidence="2" id="KW-1185">Reference proteome</keyword>
<dbReference type="AlphaFoldDB" id="H5TXM6"/>